<dbReference type="EMBL" id="AP021879">
    <property type="protein sequence ID" value="BBO91838.1"/>
    <property type="molecule type" value="Genomic_DNA"/>
</dbReference>
<keyword evidence="1" id="KW-0413">Isomerase</keyword>
<gene>
    <name evidence="1" type="ORF">DSCOOX_50180</name>
</gene>
<reference evidence="1 2" key="1">
    <citation type="submission" date="2019-11" db="EMBL/GenBank/DDBJ databases">
        <title>Comparative genomics of hydrocarbon-degrading Desulfosarcina strains.</title>
        <authorList>
            <person name="Watanabe M."/>
            <person name="Kojima H."/>
            <person name="Fukui M."/>
        </authorList>
    </citation>
    <scope>NUCLEOTIDE SEQUENCE [LARGE SCALE GENOMIC DNA]</scope>
    <source>
        <strain evidence="2">oXyS1</strain>
    </source>
</reference>
<dbReference type="RefSeq" id="WP_155312683.1">
    <property type="nucleotide sequence ID" value="NZ_AP021879.1"/>
</dbReference>
<organism evidence="1 2">
    <name type="scientific">Desulfosarcina ovata subsp. ovata</name>
    <dbReference type="NCBI Taxonomy" id="2752305"/>
    <lineage>
        <taxon>Bacteria</taxon>
        <taxon>Pseudomonadati</taxon>
        <taxon>Thermodesulfobacteriota</taxon>
        <taxon>Desulfobacteria</taxon>
        <taxon>Desulfobacterales</taxon>
        <taxon>Desulfosarcinaceae</taxon>
        <taxon>Desulfosarcina</taxon>
    </lineage>
</organism>
<dbReference type="Gene3D" id="3.40.50.12500">
    <property type="match status" value="1"/>
</dbReference>
<dbReference type="PANTHER" id="PTHR40267:SF1">
    <property type="entry name" value="BLR3294 PROTEIN"/>
    <property type="match status" value="1"/>
</dbReference>
<keyword evidence="2" id="KW-1185">Reference proteome</keyword>
<dbReference type="Proteomes" id="UP000422108">
    <property type="component" value="Chromosome"/>
</dbReference>
<dbReference type="InterPro" id="IPR053714">
    <property type="entry name" value="Iso_Racemase_Enz_sf"/>
</dbReference>
<sequence>MYGSRARIGLIVPSSNTVCEPEMARLAPDNVAVYASRILFTPTIEGLKDMKNHVHRSAKELSSEGICQLIAFCCTVGSMIGGAGYDGDLARMIHEASSTVSVTTTTAVKAALSSLNVKRVAMATPYTRQTNEIEKKIMQIMGYEVTDIVGYHDHLEPEALENDMIGRLQPEEAYKLAKAVNGSINEAIFISCTNFRAIEIIDQLEQETGKPVITSNQVTMWHSLRSLGIMDSLEGYGRLFREN</sequence>
<dbReference type="PANTHER" id="PTHR40267">
    <property type="entry name" value="BLR3294 PROTEIN"/>
    <property type="match status" value="1"/>
</dbReference>
<proteinExistence type="predicted"/>
<evidence type="ECO:0000313" key="1">
    <source>
        <dbReference type="EMBL" id="BBO91838.1"/>
    </source>
</evidence>
<name>A0A5K8AGZ4_9BACT</name>
<dbReference type="Pfam" id="PF17645">
    <property type="entry name" value="Amdase"/>
    <property type="match status" value="1"/>
</dbReference>
<dbReference type="GO" id="GO:0016853">
    <property type="term" value="F:isomerase activity"/>
    <property type="evidence" value="ECO:0007669"/>
    <property type="project" value="UniProtKB-KW"/>
</dbReference>
<dbReference type="PIRSF" id="PIRSF015736">
    <property type="entry name" value="MI"/>
    <property type="match status" value="1"/>
</dbReference>
<evidence type="ECO:0000313" key="2">
    <source>
        <dbReference type="Proteomes" id="UP000422108"/>
    </source>
</evidence>
<dbReference type="AlphaFoldDB" id="A0A5K8AGZ4"/>
<protein>
    <submittedName>
        <fullName evidence="1">Maleate cis-trans isomerase</fullName>
    </submittedName>
</protein>
<dbReference type="InterPro" id="IPR026286">
    <property type="entry name" value="MaiA/AMDase"/>
</dbReference>
<accession>A0A5K8AGZ4</accession>